<feature type="region of interest" description="Disordered" evidence="1">
    <location>
        <begin position="402"/>
        <end position="544"/>
    </location>
</feature>
<dbReference type="EMBL" id="FJOG01000010">
    <property type="protein sequence ID" value="CZR57652.1"/>
    <property type="molecule type" value="Genomic_DNA"/>
</dbReference>
<name>A0A1L7WXZ2_9HELO</name>
<evidence type="ECO:0000313" key="2">
    <source>
        <dbReference type="EMBL" id="CZR57652.1"/>
    </source>
</evidence>
<feature type="compositionally biased region" description="Acidic residues" evidence="1">
    <location>
        <begin position="487"/>
        <end position="500"/>
    </location>
</feature>
<feature type="compositionally biased region" description="Basic and acidic residues" evidence="1">
    <location>
        <begin position="417"/>
        <end position="429"/>
    </location>
</feature>
<keyword evidence="3" id="KW-1185">Reference proteome</keyword>
<dbReference type="AlphaFoldDB" id="A0A1L7WXZ2"/>
<evidence type="ECO:0000256" key="1">
    <source>
        <dbReference type="SAM" id="MobiDB-lite"/>
    </source>
</evidence>
<feature type="compositionally biased region" description="Basic and acidic residues" evidence="1">
    <location>
        <begin position="515"/>
        <end position="544"/>
    </location>
</feature>
<dbReference type="Proteomes" id="UP000184330">
    <property type="component" value="Unassembled WGS sequence"/>
</dbReference>
<protein>
    <submittedName>
        <fullName evidence="2">Uncharacterized protein</fullName>
    </submittedName>
</protein>
<dbReference type="OrthoDB" id="3552116at2759"/>
<organism evidence="2 3">
    <name type="scientific">Phialocephala subalpina</name>
    <dbReference type="NCBI Taxonomy" id="576137"/>
    <lineage>
        <taxon>Eukaryota</taxon>
        <taxon>Fungi</taxon>
        <taxon>Dikarya</taxon>
        <taxon>Ascomycota</taxon>
        <taxon>Pezizomycotina</taxon>
        <taxon>Leotiomycetes</taxon>
        <taxon>Helotiales</taxon>
        <taxon>Mollisiaceae</taxon>
        <taxon>Phialocephala</taxon>
        <taxon>Phialocephala fortinii species complex</taxon>
    </lineage>
</organism>
<feature type="compositionally biased region" description="Polar residues" evidence="1">
    <location>
        <begin position="225"/>
        <end position="241"/>
    </location>
</feature>
<sequence>MAPQTDGFFAGYDPQDKASMRRMALALRYWWIGGRHSNSARLYGLTDQQIITLEIIRVQGEIDQEWNHLVEVFLGVPWIGRTAFRLMSAVEAMERHAANLQMPLTQPLASLLINTQPARPSELLELAANNTNGGSETPSIEQLPPSTLHRRIRDTNVPVLADDAEKALNLEAMIHSRDGSVSSDALCNTPKEDLPPRSQRASAPEPQMNTTGPPKRRQTPDYFGQSFSSNDQSTYTSPYGQTSFSPHAATISTAQSTKPPLAHLAVGQTADLSALNHIADVDADCLMALRLQAKFDAEAQRVSSNFRPQPCLMIAPRPIQATHSHPGAYEHSPITAALHNSYNPTVGDPERQLGGEVHSAYDFSDSEVDEEEHEELERVLKLSKVEYSQKLQEQVLLEREAGESLPVSRQNAGTGDMESRPKLLKRPSEDTEASLPPAKRISTLQVRPKVETKESFQVPSFYNRNVWNKHTTLNRSGDSAGRGYEFGETDSSAEAEGETDPEVHAEGEADSGAENFDKDESGEAEVADKMLLERKESDPKTNGD</sequence>
<feature type="compositionally biased region" description="Polar residues" evidence="1">
    <location>
        <begin position="455"/>
        <end position="477"/>
    </location>
</feature>
<reference evidence="2 3" key="1">
    <citation type="submission" date="2016-03" db="EMBL/GenBank/DDBJ databases">
        <authorList>
            <person name="Ploux O."/>
        </authorList>
    </citation>
    <scope>NUCLEOTIDE SEQUENCE [LARGE SCALE GENOMIC DNA]</scope>
    <source>
        <strain evidence="2 3">UAMH 11012</strain>
    </source>
</reference>
<feature type="region of interest" description="Disordered" evidence="1">
    <location>
        <begin position="180"/>
        <end position="241"/>
    </location>
</feature>
<accession>A0A1L7WXZ2</accession>
<gene>
    <name evidence="2" type="ORF">PAC_07541</name>
</gene>
<evidence type="ECO:0000313" key="3">
    <source>
        <dbReference type="Proteomes" id="UP000184330"/>
    </source>
</evidence>
<proteinExistence type="predicted"/>